<feature type="transmembrane region" description="Helical" evidence="1">
    <location>
        <begin position="170"/>
        <end position="191"/>
    </location>
</feature>
<keyword evidence="1" id="KW-1133">Transmembrane helix</keyword>
<accession>A0A0F9FAG6</accession>
<evidence type="ECO:0000313" key="2">
    <source>
        <dbReference type="EMBL" id="KKL54285.1"/>
    </source>
</evidence>
<feature type="transmembrane region" description="Helical" evidence="1">
    <location>
        <begin position="203"/>
        <end position="224"/>
    </location>
</feature>
<feature type="transmembrane region" description="Helical" evidence="1">
    <location>
        <begin position="134"/>
        <end position="158"/>
    </location>
</feature>
<reference evidence="2" key="1">
    <citation type="journal article" date="2015" name="Nature">
        <title>Complex archaea that bridge the gap between prokaryotes and eukaryotes.</title>
        <authorList>
            <person name="Spang A."/>
            <person name="Saw J.H."/>
            <person name="Jorgensen S.L."/>
            <person name="Zaremba-Niedzwiedzka K."/>
            <person name="Martijn J."/>
            <person name="Lind A.E."/>
            <person name="van Eijk R."/>
            <person name="Schleper C."/>
            <person name="Guy L."/>
            <person name="Ettema T.J."/>
        </authorList>
    </citation>
    <scope>NUCLEOTIDE SEQUENCE</scope>
</reference>
<dbReference type="EMBL" id="LAZR01031253">
    <property type="protein sequence ID" value="KKL54285.1"/>
    <property type="molecule type" value="Genomic_DNA"/>
</dbReference>
<name>A0A0F9FAG6_9ZZZZ</name>
<sequence>MIYQTDYWEIIRVFFDWVGESAAIMMVLSGVMAITWLGYERKRRGSFTKRKVDMEFAVTKFLRVMSYLGLVLGIFVVWSGAMSLILDISPSFEYARLNPGEVAPFDGEANHFTSIFLIVIGIAMFFFPIKDLPLASMIGLLAATATVIVIALLVPDWAVGLIAGVINPKWILVIIFIIVTVVVIIAVKFYIGIFKTISKVLSWPPIAFVIVIFCLVQGFALWIWGVSIFDLGFVANLL</sequence>
<gene>
    <name evidence="2" type="ORF">LCGC14_2266920</name>
</gene>
<feature type="transmembrane region" description="Helical" evidence="1">
    <location>
        <begin position="109"/>
        <end position="127"/>
    </location>
</feature>
<organism evidence="2">
    <name type="scientific">marine sediment metagenome</name>
    <dbReference type="NCBI Taxonomy" id="412755"/>
    <lineage>
        <taxon>unclassified sequences</taxon>
        <taxon>metagenomes</taxon>
        <taxon>ecological metagenomes</taxon>
    </lineage>
</organism>
<protein>
    <submittedName>
        <fullName evidence="2">Uncharacterized protein</fullName>
    </submittedName>
</protein>
<comment type="caution">
    <text evidence="2">The sequence shown here is derived from an EMBL/GenBank/DDBJ whole genome shotgun (WGS) entry which is preliminary data.</text>
</comment>
<keyword evidence="1" id="KW-0812">Transmembrane</keyword>
<evidence type="ECO:0000256" key="1">
    <source>
        <dbReference type="SAM" id="Phobius"/>
    </source>
</evidence>
<dbReference type="AlphaFoldDB" id="A0A0F9FAG6"/>
<feature type="transmembrane region" description="Helical" evidence="1">
    <location>
        <begin position="61"/>
        <end position="89"/>
    </location>
</feature>
<keyword evidence="1" id="KW-0472">Membrane</keyword>
<proteinExistence type="predicted"/>
<feature type="transmembrane region" description="Helical" evidence="1">
    <location>
        <begin position="22"/>
        <end position="40"/>
    </location>
</feature>